<evidence type="ECO:0000313" key="2">
    <source>
        <dbReference type="Proteomes" id="UP001062263"/>
    </source>
</evidence>
<dbReference type="RefSeq" id="WP_067573299.1">
    <property type="nucleotide sequence ID" value="NZ_AP025943.1"/>
</dbReference>
<organism evidence="1 2">
    <name type="scientific">Akkermansia biwaensis</name>
    <dbReference type="NCBI Taxonomy" id="2946555"/>
    <lineage>
        <taxon>Bacteria</taxon>
        <taxon>Pseudomonadati</taxon>
        <taxon>Verrucomicrobiota</taxon>
        <taxon>Verrucomicrobiia</taxon>
        <taxon>Verrucomicrobiales</taxon>
        <taxon>Akkermansiaceae</taxon>
        <taxon>Akkermansia</taxon>
    </lineage>
</organism>
<sequence length="278" mass="30877">MIRIFVFSYSGDAAEAVACVRCVRMAVPYASVTVVDDAASPVQEDTAAALRSIGADYVQSSWDRQGNLRGPACIRGMLSEMCREAEDDDIVVKIDCDTALLDDGWLRWMDAHPACPMYASGDFVAGAWRIYGCLYALRGWMARRLYREMDWTLLDDLAPEDVTIGREVLARVPATVCRIEEPWRQRSPWSEWTAWCWPSRTASAESYAARFAMVTTGSPRQDHQPASERARVMHLLADARAAMLQDGVTREDDEAVDWGGLMAACRGDAGALHTPCPE</sequence>
<dbReference type="Proteomes" id="UP001062263">
    <property type="component" value="Chromosome"/>
</dbReference>
<keyword evidence="2" id="KW-1185">Reference proteome</keyword>
<protein>
    <recommendedName>
        <fullName evidence="3">Glycosyltransferase</fullName>
    </recommendedName>
</protein>
<accession>A0ABN6QMB5</accession>
<evidence type="ECO:0000313" key="1">
    <source>
        <dbReference type="EMBL" id="BDL44418.1"/>
    </source>
</evidence>
<dbReference type="EMBL" id="AP025943">
    <property type="protein sequence ID" value="BDL44418.1"/>
    <property type="molecule type" value="Genomic_DNA"/>
</dbReference>
<proteinExistence type="predicted"/>
<name>A0ABN6QMB5_9BACT</name>
<gene>
    <name evidence="1" type="ORF">Abiwalacus_19920</name>
</gene>
<evidence type="ECO:0008006" key="3">
    <source>
        <dbReference type="Google" id="ProtNLM"/>
    </source>
</evidence>
<reference evidence="1" key="1">
    <citation type="submission" date="2022-06" db="EMBL/GenBank/DDBJ databases">
        <title>Akkermansia biwalacus sp. nov., an anaerobic mucin-degrading bacterium isolated from human intestine.</title>
        <authorList>
            <person name="Kobayashi Y."/>
            <person name="Inoue S."/>
            <person name="Kawahara T."/>
            <person name="Kohda N."/>
        </authorList>
    </citation>
    <scope>NUCLEOTIDE SEQUENCE</scope>
    <source>
        <strain evidence="1">WON2089</strain>
    </source>
</reference>